<evidence type="ECO:0000313" key="1">
    <source>
        <dbReference type="EMBL" id="RDY60774.1"/>
    </source>
</evidence>
<reference evidence="1 2" key="1">
    <citation type="submission" date="2018-08" db="EMBL/GenBank/DDBJ databases">
        <title>Muricauda nanhaiensis sp. nov., isolated from seawater of the South China Sea.</title>
        <authorList>
            <person name="Dang Y."/>
        </authorList>
    </citation>
    <scope>NUCLEOTIDE SEQUENCE [LARGE SCALE GENOMIC DNA]</scope>
    <source>
        <strain evidence="1 2">SM1704</strain>
    </source>
</reference>
<dbReference type="AlphaFoldDB" id="A0A371JSJ0"/>
<evidence type="ECO:0008006" key="3">
    <source>
        <dbReference type="Google" id="ProtNLM"/>
    </source>
</evidence>
<proteinExistence type="predicted"/>
<organism evidence="1 2">
    <name type="scientific">Flagellimonas nanhaiensis</name>
    <dbReference type="NCBI Taxonomy" id="2292706"/>
    <lineage>
        <taxon>Bacteria</taxon>
        <taxon>Pseudomonadati</taxon>
        <taxon>Bacteroidota</taxon>
        <taxon>Flavobacteriia</taxon>
        <taxon>Flavobacteriales</taxon>
        <taxon>Flavobacteriaceae</taxon>
        <taxon>Flagellimonas</taxon>
    </lineage>
</organism>
<evidence type="ECO:0000313" key="2">
    <source>
        <dbReference type="Proteomes" id="UP000261828"/>
    </source>
</evidence>
<dbReference type="Proteomes" id="UP000261828">
    <property type="component" value="Unassembled WGS sequence"/>
</dbReference>
<dbReference type="EMBL" id="QTJX01000001">
    <property type="protein sequence ID" value="RDY60774.1"/>
    <property type="molecule type" value="Genomic_DNA"/>
</dbReference>
<accession>A0A371JSJ0</accession>
<protein>
    <recommendedName>
        <fullName evidence="3">Peptidase S74 domain-containing protein</fullName>
    </recommendedName>
</protein>
<sequence length="339" mass="37209">MLLFIPIISISQTHADASIENDLYVNYNTYSSGSTGDGRGNLILFGDGSNGGGWQSSIKWSGRDGFNSSTSSGTRVNAEIGITNVGTYGKADLVFKTKGSNDNNAPTQKMRIRDNGNISVGSEIYPKSQFVVTSNFGANVSGSTGGNAIFGSNISVVQGGADHNKLITPSSHNGNYGYSGMRSSWGKLYFYTKYGNTTQGEVITDDPRMIIDHSGNIGIGTTNPGTWKLAVKGKIRAEEIKVETGWADYVFDEDYHLPTLEEVEKHIQEKGHLINIPSAEEVEENGIQLGEMNKLLLEKIEELTLYTLQQQKEIDIQKEINQKLENRLLKLENEQKTHE</sequence>
<keyword evidence="2" id="KW-1185">Reference proteome</keyword>
<gene>
    <name evidence="1" type="ORF">DX873_00910</name>
</gene>
<comment type="caution">
    <text evidence="1">The sequence shown here is derived from an EMBL/GenBank/DDBJ whole genome shotgun (WGS) entry which is preliminary data.</text>
</comment>
<name>A0A371JSJ0_9FLAO</name>